<keyword evidence="2" id="KW-0812">Transmembrane</keyword>
<evidence type="ECO:0000259" key="3">
    <source>
        <dbReference type="Pfam" id="PF14364"/>
    </source>
</evidence>
<dbReference type="EMBL" id="GL377629">
    <property type="protein sequence ID" value="EFJ14060.1"/>
    <property type="molecule type" value="Genomic_DNA"/>
</dbReference>
<dbReference type="Proteomes" id="UP000001514">
    <property type="component" value="Unassembled WGS sequence"/>
</dbReference>
<dbReference type="Gramene" id="EFJ14060">
    <property type="protein sequence ID" value="EFJ14060"/>
    <property type="gene ID" value="SELMODRAFT_446063"/>
</dbReference>
<feature type="compositionally biased region" description="Basic and acidic residues" evidence="1">
    <location>
        <begin position="276"/>
        <end position="294"/>
    </location>
</feature>
<feature type="domain" description="DUF4408" evidence="3">
    <location>
        <begin position="64"/>
        <end position="85"/>
    </location>
</feature>
<dbReference type="Pfam" id="PF14364">
    <property type="entry name" value="DUF4408"/>
    <property type="match status" value="1"/>
</dbReference>
<feature type="compositionally biased region" description="Low complexity" evidence="1">
    <location>
        <begin position="341"/>
        <end position="358"/>
    </location>
</feature>
<evidence type="ECO:0000256" key="1">
    <source>
        <dbReference type="SAM" id="MobiDB-lite"/>
    </source>
</evidence>
<feature type="region of interest" description="Disordered" evidence="1">
    <location>
        <begin position="126"/>
        <end position="374"/>
    </location>
</feature>
<keyword evidence="5" id="KW-1185">Reference proteome</keyword>
<dbReference type="KEGG" id="smo:SELMODRAFT_446063"/>
<evidence type="ECO:0000313" key="4">
    <source>
        <dbReference type="EMBL" id="EFJ14060.1"/>
    </source>
</evidence>
<name>D8SNF1_SELML</name>
<proteinExistence type="predicted"/>
<feature type="compositionally biased region" description="Basic and acidic residues" evidence="1">
    <location>
        <begin position="212"/>
        <end position="222"/>
    </location>
</feature>
<feature type="transmembrane region" description="Helical" evidence="2">
    <location>
        <begin position="63"/>
        <end position="85"/>
    </location>
</feature>
<dbReference type="InterPro" id="IPR025520">
    <property type="entry name" value="DUF4408"/>
</dbReference>
<feature type="compositionally biased region" description="Low complexity" evidence="1">
    <location>
        <begin position="295"/>
        <end position="322"/>
    </location>
</feature>
<sequence>MAELEKSTADREYRTSDTLLVRIAERPIAVAAIFFLTAIFPWVVYFYAPALAEAFQSTSYTDLIQWLSLPVLFLLVNCVVFFLWINHSKSSSGSGSGIARAPSSIAGESLIGNSEDWGSVFDAHRQVKKDESSTTVADSPKARESDPSFSSSSESEREEEEERREVDELRRKLELPAREEQEPQEKKRPAKKISSKLEEERDHQPPAKKISSKLEEERDHQPPAKKISTKLEGERDQPAPSPTPSRKKSARNEQLESIDEQRVSRPRHKKTQSLKLDAKMLEEIHAAADKEHQEQQQQKQTQAHRVTRRNSSPKSRTPTPSSFGLEIDPKHVTRRNSSPKTMTPTASSSISTPSLANTGTYIPPSRPIPLDRDDLNTRIDSFLTKFKIERQESNLRAALLSDDQKNR</sequence>
<accession>D8SNF1</accession>
<protein>
    <recommendedName>
        <fullName evidence="3">DUF4408 domain-containing protein</fullName>
    </recommendedName>
</protein>
<dbReference type="HOGENOM" id="CLU_676869_0_0_1"/>
<gene>
    <name evidence="4" type="ORF">SELMODRAFT_446063</name>
</gene>
<dbReference type="OMA" id="WRSAVEW"/>
<keyword evidence="2" id="KW-1133">Transmembrane helix</keyword>
<feature type="compositionally biased region" description="Basic and acidic residues" evidence="1">
    <location>
        <begin position="163"/>
        <end position="187"/>
    </location>
</feature>
<feature type="compositionally biased region" description="Basic and acidic residues" evidence="1">
    <location>
        <begin position="195"/>
        <end position="205"/>
    </location>
</feature>
<dbReference type="AlphaFoldDB" id="D8SNF1"/>
<evidence type="ECO:0000313" key="5">
    <source>
        <dbReference type="Proteomes" id="UP000001514"/>
    </source>
</evidence>
<dbReference type="InParanoid" id="D8SNF1"/>
<organism evidence="5">
    <name type="scientific">Selaginella moellendorffii</name>
    <name type="common">Spikemoss</name>
    <dbReference type="NCBI Taxonomy" id="88036"/>
    <lineage>
        <taxon>Eukaryota</taxon>
        <taxon>Viridiplantae</taxon>
        <taxon>Streptophyta</taxon>
        <taxon>Embryophyta</taxon>
        <taxon>Tracheophyta</taxon>
        <taxon>Lycopodiopsida</taxon>
        <taxon>Selaginellales</taxon>
        <taxon>Selaginellaceae</taxon>
        <taxon>Selaginella</taxon>
    </lineage>
</organism>
<reference evidence="4 5" key="1">
    <citation type="journal article" date="2011" name="Science">
        <title>The Selaginella genome identifies genetic changes associated with the evolution of vascular plants.</title>
        <authorList>
            <person name="Banks J.A."/>
            <person name="Nishiyama T."/>
            <person name="Hasebe M."/>
            <person name="Bowman J.L."/>
            <person name="Gribskov M."/>
            <person name="dePamphilis C."/>
            <person name="Albert V.A."/>
            <person name="Aono N."/>
            <person name="Aoyama T."/>
            <person name="Ambrose B.A."/>
            <person name="Ashton N.W."/>
            <person name="Axtell M.J."/>
            <person name="Barker E."/>
            <person name="Barker M.S."/>
            <person name="Bennetzen J.L."/>
            <person name="Bonawitz N.D."/>
            <person name="Chapple C."/>
            <person name="Cheng C."/>
            <person name="Correa L.G."/>
            <person name="Dacre M."/>
            <person name="DeBarry J."/>
            <person name="Dreyer I."/>
            <person name="Elias M."/>
            <person name="Engstrom E.M."/>
            <person name="Estelle M."/>
            <person name="Feng L."/>
            <person name="Finet C."/>
            <person name="Floyd S.K."/>
            <person name="Frommer W.B."/>
            <person name="Fujita T."/>
            <person name="Gramzow L."/>
            <person name="Gutensohn M."/>
            <person name="Harholt J."/>
            <person name="Hattori M."/>
            <person name="Heyl A."/>
            <person name="Hirai T."/>
            <person name="Hiwatashi Y."/>
            <person name="Ishikawa M."/>
            <person name="Iwata M."/>
            <person name="Karol K.G."/>
            <person name="Koehler B."/>
            <person name="Kolukisaoglu U."/>
            <person name="Kubo M."/>
            <person name="Kurata T."/>
            <person name="Lalonde S."/>
            <person name="Li K."/>
            <person name="Li Y."/>
            <person name="Litt A."/>
            <person name="Lyons E."/>
            <person name="Manning G."/>
            <person name="Maruyama T."/>
            <person name="Michael T.P."/>
            <person name="Mikami K."/>
            <person name="Miyazaki S."/>
            <person name="Morinaga S."/>
            <person name="Murata T."/>
            <person name="Mueller-Roeber B."/>
            <person name="Nelson D.R."/>
            <person name="Obara M."/>
            <person name="Oguri Y."/>
            <person name="Olmstead R.G."/>
            <person name="Onodera N."/>
            <person name="Petersen B.L."/>
            <person name="Pils B."/>
            <person name="Prigge M."/>
            <person name="Rensing S.A."/>
            <person name="Riano-Pachon D.M."/>
            <person name="Roberts A.W."/>
            <person name="Sato Y."/>
            <person name="Scheller H.V."/>
            <person name="Schulz B."/>
            <person name="Schulz C."/>
            <person name="Shakirov E.V."/>
            <person name="Shibagaki N."/>
            <person name="Shinohara N."/>
            <person name="Shippen D.E."/>
            <person name="Soerensen I."/>
            <person name="Sotooka R."/>
            <person name="Sugimoto N."/>
            <person name="Sugita M."/>
            <person name="Sumikawa N."/>
            <person name="Tanurdzic M."/>
            <person name="Theissen G."/>
            <person name="Ulvskov P."/>
            <person name="Wakazuki S."/>
            <person name="Weng J.K."/>
            <person name="Willats W.W."/>
            <person name="Wipf D."/>
            <person name="Wolf P.G."/>
            <person name="Yang L."/>
            <person name="Zimmer A.D."/>
            <person name="Zhu Q."/>
            <person name="Mitros T."/>
            <person name="Hellsten U."/>
            <person name="Loque D."/>
            <person name="Otillar R."/>
            <person name="Salamov A."/>
            <person name="Schmutz J."/>
            <person name="Shapiro H."/>
            <person name="Lindquist E."/>
            <person name="Lucas S."/>
            <person name="Rokhsar D."/>
            <person name="Grigoriev I.V."/>
        </authorList>
    </citation>
    <scope>NUCLEOTIDE SEQUENCE [LARGE SCALE GENOMIC DNA]</scope>
</reference>
<feature type="transmembrane region" description="Helical" evidence="2">
    <location>
        <begin position="28"/>
        <end position="48"/>
    </location>
</feature>
<keyword evidence="2" id="KW-0472">Membrane</keyword>
<evidence type="ECO:0000256" key="2">
    <source>
        <dbReference type="SAM" id="Phobius"/>
    </source>
</evidence>
<feature type="compositionally biased region" description="Basic and acidic residues" evidence="1">
    <location>
        <begin position="250"/>
        <end position="263"/>
    </location>
</feature>